<keyword evidence="1" id="KW-0812">Transmembrane</keyword>
<keyword evidence="3" id="KW-1185">Reference proteome</keyword>
<dbReference type="InterPro" id="IPR052728">
    <property type="entry name" value="O2_lipid_transport_reg"/>
</dbReference>
<dbReference type="PANTHER" id="PTHR11161:SF0">
    <property type="entry name" value="O-ACYLTRANSFERASE LIKE PROTEIN"/>
    <property type="match status" value="1"/>
</dbReference>
<feature type="transmembrane region" description="Helical" evidence="1">
    <location>
        <begin position="58"/>
        <end position="79"/>
    </location>
</feature>
<dbReference type="AlphaFoldDB" id="A0AAV8XWC8"/>
<organism evidence="2 3">
    <name type="scientific">Rhamnusium bicolor</name>
    <dbReference type="NCBI Taxonomy" id="1586634"/>
    <lineage>
        <taxon>Eukaryota</taxon>
        <taxon>Metazoa</taxon>
        <taxon>Ecdysozoa</taxon>
        <taxon>Arthropoda</taxon>
        <taxon>Hexapoda</taxon>
        <taxon>Insecta</taxon>
        <taxon>Pterygota</taxon>
        <taxon>Neoptera</taxon>
        <taxon>Endopterygota</taxon>
        <taxon>Coleoptera</taxon>
        <taxon>Polyphaga</taxon>
        <taxon>Cucujiformia</taxon>
        <taxon>Chrysomeloidea</taxon>
        <taxon>Cerambycidae</taxon>
        <taxon>Lepturinae</taxon>
        <taxon>Rhagiini</taxon>
        <taxon>Rhamnusium</taxon>
    </lineage>
</organism>
<gene>
    <name evidence="2" type="ORF">NQ314_009810</name>
</gene>
<feature type="transmembrane region" description="Helical" evidence="1">
    <location>
        <begin position="28"/>
        <end position="46"/>
    </location>
</feature>
<comment type="caution">
    <text evidence="2">The sequence shown here is derived from an EMBL/GenBank/DDBJ whole genome shotgun (WGS) entry which is preliminary data.</text>
</comment>
<protein>
    <submittedName>
        <fullName evidence="2">Uncharacterized protein</fullName>
    </submittedName>
</protein>
<keyword evidence="1" id="KW-1133">Transmembrane helix</keyword>
<dbReference type="PANTHER" id="PTHR11161">
    <property type="entry name" value="O-ACYLTRANSFERASE"/>
    <property type="match status" value="1"/>
</dbReference>
<evidence type="ECO:0000256" key="1">
    <source>
        <dbReference type="SAM" id="Phobius"/>
    </source>
</evidence>
<evidence type="ECO:0000313" key="3">
    <source>
        <dbReference type="Proteomes" id="UP001162156"/>
    </source>
</evidence>
<keyword evidence="1" id="KW-0472">Membrane</keyword>
<dbReference type="Proteomes" id="UP001162156">
    <property type="component" value="Unassembled WGS sequence"/>
</dbReference>
<feature type="non-terminal residue" evidence="2">
    <location>
        <position position="1"/>
    </location>
</feature>
<evidence type="ECO:0000313" key="2">
    <source>
        <dbReference type="EMBL" id="KAJ8943187.1"/>
    </source>
</evidence>
<reference evidence="2" key="1">
    <citation type="journal article" date="2023" name="Insect Mol. Biol.">
        <title>Genome sequencing provides insights into the evolution of gene families encoding plant cell wall-degrading enzymes in longhorned beetles.</title>
        <authorList>
            <person name="Shin N.R."/>
            <person name="Okamura Y."/>
            <person name="Kirsch R."/>
            <person name="Pauchet Y."/>
        </authorList>
    </citation>
    <scope>NUCLEOTIDE SEQUENCE</scope>
    <source>
        <strain evidence="2">RBIC_L_NR</strain>
    </source>
</reference>
<proteinExistence type="predicted"/>
<name>A0AAV8XWC8_9CUCU</name>
<feature type="transmembrane region" description="Helical" evidence="1">
    <location>
        <begin position="91"/>
        <end position="112"/>
    </location>
</feature>
<sequence length="117" mass="13597">FLPLENFCITITYFRGNKDYLQHIYQPTFIRMPPWVIGILLGYIIFKYQQVRIPKGANICLWFFSLSLMVYLILIHVVFTRNQYDPLRSAVFNSCARSAWAIALSLIIYLCVTGHGG</sequence>
<accession>A0AAV8XWC8</accession>
<dbReference type="EMBL" id="JANEYF010002701">
    <property type="protein sequence ID" value="KAJ8943187.1"/>
    <property type="molecule type" value="Genomic_DNA"/>
</dbReference>